<keyword evidence="3" id="KW-0378">Hydrolase</keyword>
<keyword evidence="2" id="KW-0479">Metal-binding</keyword>
<evidence type="ECO:0000259" key="6">
    <source>
        <dbReference type="PROSITE" id="PS50249"/>
    </source>
</evidence>
<evidence type="ECO:0000313" key="8">
    <source>
        <dbReference type="Proteomes" id="UP000703590"/>
    </source>
</evidence>
<reference evidence="7 8" key="1">
    <citation type="submission" date="2021-02" db="EMBL/GenBank/DDBJ databases">
        <title>Sulfurospirillum tamanensis sp. nov.</title>
        <authorList>
            <person name="Frolova A."/>
            <person name="Merkel A."/>
            <person name="Slobodkin A."/>
        </authorList>
    </citation>
    <scope>NUCLEOTIDE SEQUENCE [LARGE SCALE GENOMIC DNA]</scope>
    <source>
        <strain evidence="7 8">T05b</strain>
    </source>
</reference>
<evidence type="ECO:0000313" key="7">
    <source>
        <dbReference type="EMBL" id="MBN2964386.1"/>
    </source>
</evidence>
<dbReference type="InterPro" id="IPR028090">
    <property type="entry name" value="JAB_dom_prok"/>
</dbReference>
<keyword evidence="5" id="KW-0482">Metalloprotease</keyword>
<keyword evidence="8" id="KW-1185">Reference proteome</keyword>
<dbReference type="Gene3D" id="3.40.140.10">
    <property type="entry name" value="Cytidine Deaminase, domain 2"/>
    <property type="match status" value="1"/>
</dbReference>
<sequence length="132" mass="14620">MIIFPKAAFEAIQTHAQRDLPNEACGYLVGKTGEVVYALPMTNVDASPEHYTFDPQEQFNAYNRVKAEGLTLMGVYHSHPNTPARPSQEDIKLAYDPNVSYVIVSLAGEKPDVKSFRIVKGEVTPETIKVVP</sequence>
<accession>A0ABS2WRY7</accession>
<evidence type="ECO:0000256" key="2">
    <source>
        <dbReference type="ARBA" id="ARBA00022723"/>
    </source>
</evidence>
<evidence type="ECO:0000256" key="5">
    <source>
        <dbReference type="ARBA" id="ARBA00023049"/>
    </source>
</evidence>
<keyword evidence="1" id="KW-0645">Protease</keyword>
<organism evidence="7 8">
    <name type="scientific">Sulfurospirillum tamanense</name>
    <dbReference type="NCBI Taxonomy" id="2813362"/>
    <lineage>
        <taxon>Bacteria</taxon>
        <taxon>Pseudomonadati</taxon>
        <taxon>Campylobacterota</taxon>
        <taxon>Epsilonproteobacteria</taxon>
        <taxon>Campylobacterales</taxon>
        <taxon>Sulfurospirillaceae</taxon>
        <taxon>Sulfurospirillum</taxon>
    </lineage>
</organism>
<reference evidence="8" key="2">
    <citation type="submission" date="2021-02" db="EMBL/GenBank/DDBJ databases">
        <title>Sulfurospirillum tamanensis sp. nov.</title>
        <authorList>
            <person name="Merkel A.Y."/>
        </authorList>
    </citation>
    <scope>NUCLEOTIDE SEQUENCE [LARGE SCALE GENOMIC DNA]</scope>
    <source>
        <strain evidence="8">T05b</strain>
    </source>
</reference>
<name>A0ABS2WRY7_9BACT</name>
<dbReference type="PANTHER" id="PTHR34858">
    <property type="entry name" value="CYSO-CYSTEINE PEPTIDASE"/>
    <property type="match status" value="1"/>
</dbReference>
<proteinExistence type="predicted"/>
<dbReference type="Pfam" id="PF14464">
    <property type="entry name" value="Prok-JAB"/>
    <property type="match status" value="1"/>
</dbReference>
<protein>
    <submittedName>
        <fullName evidence="7">M67 family metallopeptidase</fullName>
    </submittedName>
</protein>
<dbReference type="Proteomes" id="UP000703590">
    <property type="component" value="Unassembled WGS sequence"/>
</dbReference>
<dbReference type="SUPFAM" id="SSF102712">
    <property type="entry name" value="JAB1/MPN domain"/>
    <property type="match status" value="1"/>
</dbReference>
<reference evidence="7 8" key="3">
    <citation type="submission" date="2021-02" db="EMBL/GenBank/DDBJ databases">
        <authorList>
            <person name="Merkel A.Y."/>
        </authorList>
    </citation>
    <scope>NUCLEOTIDE SEQUENCE [LARGE SCALE GENOMIC DNA]</scope>
    <source>
        <strain evidence="7 8">T05b</strain>
    </source>
</reference>
<evidence type="ECO:0000256" key="4">
    <source>
        <dbReference type="ARBA" id="ARBA00022833"/>
    </source>
</evidence>
<dbReference type="EMBL" id="JAFHKK010000011">
    <property type="protein sequence ID" value="MBN2964386.1"/>
    <property type="molecule type" value="Genomic_DNA"/>
</dbReference>
<dbReference type="PROSITE" id="PS50249">
    <property type="entry name" value="MPN"/>
    <property type="match status" value="1"/>
</dbReference>
<evidence type="ECO:0000256" key="3">
    <source>
        <dbReference type="ARBA" id="ARBA00022801"/>
    </source>
</evidence>
<gene>
    <name evidence="7" type="ORF">JWV37_06310</name>
</gene>
<dbReference type="CDD" id="cd08070">
    <property type="entry name" value="MPN_like"/>
    <property type="match status" value="1"/>
</dbReference>
<keyword evidence="4" id="KW-0862">Zinc</keyword>
<evidence type="ECO:0000256" key="1">
    <source>
        <dbReference type="ARBA" id="ARBA00022670"/>
    </source>
</evidence>
<dbReference type="RefSeq" id="WP_205458938.1">
    <property type="nucleotide sequence ID" value="NZ_JAFHKK010000011.1"/>
</dbReference>
<dbReference type="InterPro" id="IPR000555">
    <property type="entry name" value="JAMM/MPN+_dom"/>
</dbReference>
<dbReference type="PANTHER" id="PTHR34858:SF1">
    <property type="entry name" value="CYSO-CYSTEINE PEPTIDASE"/>
    <property type="match status" value="1"/>
</dbReference>
<dbReference type="InterPro" id="IPR051929">
    <property type="entry name" value="VirAsm_ModProt"/>
</dbReference>
<dbReference type="SMART" id="SM00232">
    <property type="entry name" value="JAB_MPN"/>
    <property type="match status" value="1"/>
</dbReference>
<dbReference type="InterPro" id="IPR037518">
    <property type="entry name" value="MPN"/>
</dbReference>
<comment type="caution">
    <text evidence="7">The sequence shown here is derived from an EMBL/GenBank/DDBJ whole genome shotgun (WGS) entry which is preliminary data.</text>
</comment>
<feature type="domain" description="MPN" evidence="6">
    <location>
        <begin position="1"/>
        <end position="122"/>
    </location>
</feature>